<evidence type="ECO:0000256" key="5">
    <source>
        <dbReference type="ARBA" id="ARBA00023136"/>
    </source>
</evidence>
<dbReference type="Gene3D" id="1.20.1070.10">
    <property type="entry name" value="Rhodopsin 7-helix transmembrane proteins"/>
    <property type="match status" value="1"/>
</dbReference>
<dbReference type="GO" id="GO:0005886">
    <property type="term" value="C:plasma membrane"/>
    <property type="evidence" value="ECO:0007669"/>
    <property type="project" value="TreeGrafter"/>
</dbReference>
<feature type="transmembrane region" description="Helical" evidence="10">
    <location>
        <begin position="351"/>
        <end position="374"/>
    </location>
</feature>
<feature type="transmembrane region" description="Helical" evidence="10">
    <location>
        <begin position="214"/>
        <end position="233"/>
    </location>
</feature>
<name>A0A8J1TR83_OWEFU</name>
<evidence type="ECO:0000313" key="11">
    <source>
        <dbReference type="EMBL" id="CAH1776283.1"/>
    </source>
</evidence>
<evidence type="ECO:0000256" key="10">
    <source>
        <dbReference type="SAM" id="Phobius"/>
    </source>
</evidence>
<comment type="subcellular location">
    <subcellularLocation>
        <location evidence="1">Membrane</location>
        <topology evidence="1">Multi-pass membrane protein</topology>
    </subcellularLocation>
</comment>
<evidence type="ECO:0000256" key="1">
    <source>
        <dbReference type="ARBA" id="ARBA00004141"/>
    </source>
</evidence>
<gene>
    <name evidence="11" type="ORF">OFUS_LOCUS3472</name>
</gene>
<dbReference type="PANTHER" id="PTHR45695:SF9">
    <property type="entry name" value="LEUCOKININ RECEPTOR"/>
    <property type="match status" value="1"/>
</dbReference>
<keyword evidence="2 8" id="KW-0812">Transmembrane</keyword>
<keyword evidence="7 8" id="KW-0807">Transducer</keyword>
<dbReference type="GO" id="GO:0004930">
    <property type="term" value="F:G protein-coupled receptor activity"/>
    <property type="evidence" value="ECO:0007669"/>
    <property type="project" value="UniProtKB-KW"/>
</dbReference>
<evidence type="ECO:0000256" key="7">
    <source>
        <dbReference type="ARBA" id="ARBA00023224"/>
    </source>
</evidence>
<dbReference type="Pfam" id="PF00001">
    <property type="entry name" value="7tm_1"/>
    <property type="match status" value="1"/>
</dbReference>
<keyword evidence="12" id="KW-1185">Reference proteome</keyword>
<evidence type="ECO:0000256" key="4">
    <source>
        <dbReference type="ARBA" id="ARBA00023040"/>
    </source>
</evidence>
<reference evidence="11" key="1">
    <citation type="submission" date="2022-03" db="EMBL/GenBank/DDBJ databases">
        <authorList>
            <person name="Martin C."/>
        </authorList>
    </citation>
    <scope>NUCLEOTIDE SEQUENCE</scope>
</reference>
<keyword evidence="3 10" id="KW-1133">Transmembrane helix</keyword>
<evidence type="ECO:0000256" key="8">
    <source>
        <dbReference type="RuleBase" id="RU000688"/>
    </source>
</evidence>
<dbReference type="EMBL" id="CAIIXF020000001">
    <property type="protein sequence ID" value="CAH1776283.1"/>
    <property type="molecule type" value="Genomic_DNA"/>
</dbReference>
<protein>
    <submittedName>
        <fullName evidence="11">Uncharacterized protein</fullName>
    </submittedName>
</protein>
<feature type="compositionally biased region" description="Basic and acidic residues" evidence="9">
    <location>
        <begin position="1"/>
        <end position="14"/>
    </location>
</feature>
<feature type="region of interest" description="Disordered" evidence="9">
    <location>
        <begin position="404"/>
        <end position="430"/>
    </location>
</feature>
<feature type="transmembrane region" description="Helical" evidence="10">
    <location>
        <begin position="266"/>
        <end position="290"/>
    </location>
</feature>
<evidence type="ECO:0000313" key="12">
    <source>
        <dbReference type="Proteomes" id="UP000749559"/>
    </source>
</evidence>
<dbReference type="InterPro" id="IPR017452">
    <property type="entry name" value="GPCR_Rhodpsn_7TM"/>
</dbReference>
<evidence type="ECO:0000256" key="2">
    <source>
        <dbReference type="ARBA" id="ARBA00022692"/>
    </source>
</evidence>
<accession>A0A8J1TR83</accession>
<feature type="transmembrane region" description="Helical" evidence="10">
    <location>
        <begin position="177"/>
        <end position="194"/>
    </location>
</feature>
<feature type="region of interest" description="Disordered" evidence="9">
    <location>
        <begin position="1"/>
        <end position="61"/>
    </location>
</feature>
<dbReference type="CDD" id="cd00637">
    <property type="entry name" value="7tm_classA_rhodopsin-like"/>
    <property type="match status" value="1"/>
</dbReference>
<keyword evidence="5 10" id="KW-0472">Membrane</keyword>
<dbReference type="InterPro" id="IPR000276">
    <property type="entry name" value="GPCR_Rhodpsn"/>
</dbReference>
<dbReference type="AlphaFoldDB" id="A0A8J1TR83"/>
<dbReference type="PROSITE" id="PS00237">
    <property type="entry name" value="G_PROTEIN_RECEP_F1_1"/>
    <property type="match status" value="1"/>
</dbReference>
<comment type="caution">
    <text evidence="11">The sequence shown here is derived from an EMBL/GenBank/DDBJ whole genome shotgun (WGS) entry which is preliminary data.</text>
</comment>
<feature type="compositionally biased region" description="Low complexity" evidence="9">
    <location>
        <begin position="412"/>
        <end position="422"/>
    </location>
</feature>
<dbReference type="OrthoDB" id="6325838at2759"/>
<sequence>MAERETTAEPEPDRTFGPTSKLNPDPEGIFEPTSEWSPEPDGTFEPTSEWSPEPDGTYEPMSEAELTLEPLSEFGNGASFEPNSEFEPEPETGEVTPEMVILLNIYAIFIALIILGNLCVVVTLLSKKKLRTTTNMYLVSLSLADLFIGAFVVPAAIMSQFSEQYLGSILCKLCQFVSHGSIACSIFSILAIALDRFNSIALPFRGKISFKQSIITVIVIWCAAFAYASRAIIMYDLVVETFNGDTGWTAFWTCSISRIFKPVWNIVILVDSIVLFWVPLIIISLVYGIISKKLLSMPIQNKKDSHSIRGKQRVVKMLITLVVLFLLCHLPLHALYLYIFWGPGYFPKSVLVIKTFEVFSFSNSWLNVIAYSYFNENLRNTWKEELGKSKCFKNRFRVSPIKMSSKSDMTANSTTNTCSSTSKPQQQSKM</sequence>
<evidence type="ECO:0000256" key="9">
    <source>
        <dbReference type="SAM" id="MobiDB-lite"/>
    </source>
</evidence>
<evidence type="ECO:0000256" key="3">
    <source>
        <dbReference type="ARBA" id="ARBA00022989"/>
    </source>
</evidence>
<proteinExistence type="inferred from homology"/>
<keyword evidence="6 8" id="KW-0675">Receptor</keyword>
<dbReference type="SUPFAM" id="SSF81321">
    <property type="entry name" value="Family A G protein-coupled receptor-like"/>
    <property type="match status" value="1"/>
</dbReference>
<feature type="region of interest" description="Disordered" evidence="9">
    <location>
        <begin position="73"/>
        <end position="92"/>
    </location>
</feature>
<organism evidence="11 12">
    <name type="scientific">Owenia fusiformis</name>
    <name type="common">Polychaete worm</name>
    <dbReference type="NCBI Taxonomy" id="6347"/>
    <lineage>
        <taxon>Eukaryota</taxon>
        <taxon>Metazoa</taxon>
        <taxon>Spiralia</taxon>
        <taxon>Lophotrochozoa</taxon>
        <taxon>Annelida</taxon>
        <taxon>Polychaeta</taxon>
        <taxon>Sedentaria</taxon>
        <taxon>Canalipalpata</taxon>
        <taxon>Sabellida</taxon>
        <taxon>Oweniida</taxon>
        <taxon>Oweniidae</taxon>
        <taxon>Owenia</taxon>
    </lineage>
</organism>
<dbReference type="PANTHER" id="PTHR45695">
    <property type="entry name" value="LEUCOKININ RECEPTOR-RELATED"/>
    <property type="match status" value="1"/>
</dbReference>
<comment type="similarity">
    <text evidence="8">Belongs to the G-protein coupled receptor 1 family.</text>
</comment>
<feature type="transmembrane region" description="Helical" evidence="10">
    <location>
        <begin position="137"/>
        <end position="157"/>
    </location>
</feature>
<feature type="transmembrane region" description="Helical" evidence="10">
    <location>
        <begin position="318"/>
        <end position="339"/>
    </location>
</feature>
<dbReference type="PROSITE" id="PS50262">
    <property type="entry name" value="G_PROTEIN_RECEP_F1_2"/>
    <property type="match status" value="1"/>
</dbReference>
<keyword evidence="4 8" id="KW-0297">G-protein coupled receptor</keyword>
<evidence type="ECO:0000256" key="6">
    <source>
        <dbReference type="ARBA" id="ARBA00023170"/>
    </source>
</evidence>
<dbReference type="Proteomes" id="UP000749559">
    <property type="component" value="Unassembled WGS sequence"/>
</dbReference>
<feature type="transmembrane region" description="Helical" evidence="10">
    <location>
        <begin position="101"/>
        <end position="125"/>
    </location>
</feature>
<dbReference type="PRINTS" id="PR00237">
    <property type="entry name" value="GPCRRHODOPSN"/>
</dbReference>